<gene>
    <name evidence="4" type="ORF">FRX31_031527</name>
</gene>
<evidence type="ECO:0000259" key="3">
    <source>
        <dbReference type="Pfam" id="PF04780"/>
    </source>
</evidence>
<protein>
    <submittedName>
        <fullName evidence="4">Ubiquitin carboxyl-terminal hydrolase-related protein</fullName>
    </submittedName>
</protein>
<keyword evidence="5" id="KW-1185">Reference proteome</keyword>
<evidence type="ECO:0000256" key="1">
    <source>
        <dbReference type="ARBA" id="ARBA00022786"/>
    </source>
</evidence>
<keyword evidence="2 4" id="KW-0378">Hydrolase</keyword>
<dbReference type="AlphaFoldDB" id="A0A7J6V209"/>
<keyword evidence="1" id="KW-0833">Ubl conjugation pathway</keyword>
<dbReference type="Pfam" id="PF04780">
    <property type="entry name" value="DUF629"/>
    <property type="match status" value="1"/>
</dbReference>
<dbReference type="PANTHER" id="PTHR22975:SF9">
    <property type="entry name" value="ECHINUS SPLICE FORM 3"/>
    <property type="match status" value="1"/>
</dbReference>
<dbReference type="EMBL" id="JABWDY010039457">
    <property type="protein sequence ID" value="KAF5178883.1"/>
    <property type="molecule type" value="Genomic_DNA"/>
</dbReference>
<name>A0A7J6V209_THATH</name>
<sequence>MNYKDNSKEVFEVDETQKDVAMVIQILKKLHSSLGVLRQGKKIQDRLFEDKSLKVQHFWNSMSLFEKKQLLQVDLHDLLAFFDSKDLEKDIIMEAFSFAKDHSSWKVWMCCSCDEKFPDCRLHFEHVLKKHVGVLSQELQSVIPIALPTDWESMLCSDTWKPIDKDVAFPLLEAQGKNWSSSKNRDLLFCDDPERKYLLKRIQKMLVMLQASEFLAADHVDVVIEYALRRLQHQCPGVSLSELGLDSTYLCICFLDASELHRILEFLKILFDHSRSMITENNKSLGTYQYTSKPLCDTKDRIVLRGYLLCLHMNKNSISGDSPSDIYNVDDASATLCLDSDNEDTGQPNNYALPSWMFTDPPGEEKVKLWQHLRELRKDGGKELLRILQKNFHALNKMLDANYNSLSYIEALHAIFGYLDSELQDRRNKVDHVEQSFDTILRQLKKKFVGSKTSMHTAMLRVIPPILKNAQVMHKRNLTRVAPDICNLLAFEDGDETIQNFLNQEDTWVKEEIKRLLEDFSLKLMKNDSLIMAALKERERLGLILNPSVAADYQEILLPLLKLYIQAKLEKLVDENATEMPEVAKEEDYAGDTEL</sequence>
<accession>A0A7J6V209</accession>
<evidence type="ECO:0000313" key="5">
    <source>
        <dbReference type="Proteomes" id="UP000554482"/>
    </source>
</evidence>
<feature type="non-terminal residue" evidence="4">
    <location>
        <position position="1"/>
    </location>
</feature>
<dbReference type="InterPro" id="IPR052398">
    <property type="entry name" value="Ubiquitin_hydrolase_53/54"/>
</dbReference>
<dbReference type="PANTHER" id="PTHR22975">
    <property type="entry name" value="UBIQUITIN SPECIFIC PROTEINASE"/>
    <property type="match status" value="1"/>
</dbReference>
<dbReference type="Proteomes" id="UP000554482">
    <property type="component" value="Unassembled WGS sequence"/>
</dbReference>
<dbReference type="InterPro" id="IPR006865">
    <property type="entry name" value="DUF629"/>
</dbReference>
<comment type="caution">
    <text evidence="4">The sequence shown here is derived from an EMBL/GenBank/DDBJ whole genome shotgun (WGS) entry which is preliminary data.</text>
</comment>
<evidence type="ECO:0000313" key="4">
    <source>
        <dbReference type="EMBL" id="KAF5178883.1"/>
    </source>
</evidence>
<dbReference type="GO" id="GO:0016787">
    <property type="term" value="F:hydrolase activity"/>
    <property type="evidence" value="ECO:0007669"/>
    <property type="project" value="UniProtKB-KW"/>
</dbReference>
<evidence type="ECO:0000256" key="2">
    <source>
        <dbReference type="ARBA" id="ARBA00022801"/>
    </source>
</evidence>
<feature type="domain" description="DUF629" evidence="3">
    <location>
        <begin position="55"/>
        <end position="475"/>
    </location>
</feature>
<reference evidence="4 5" key="1">
    <citation type="submission" date="2020-06" db="EMBL/GenBank/DDBJ databases">
        <title>Transcriptomic and genomic resources for Thalictrum thalictroides and T. hernandezii: Facilitating candidate gene discovery in an emerging model plant lineage.</title>
        <authorList>
            <person name="Arias T."/>
            <person name="Riano-Pachon D.M."/>
            <person name="Di Stilio V.S."/>
        </authorList>
    </citation>
    <scope>NUCLEOTIDE SEQUENCE [LARGE SCALE GENOMIC DNA]</scope>
    <source>
        <strain evidence="5">cv. WT478/WT964</strain>
        <tissue evidence="4">Leaves</tissue>
    </source>
</reference>
<organism evidence="4 5">
    <name type="scientific">Thalictrum thalictroides</name>
    <name type="common">Rue-anemone</name>
    <name type="synonym">Anemone thalictroides</name>
    <dbReference type="NCBI Taxonomy" id="46969"/>
    <lineage>
        <taxon>Eukaryota</taxon>
        <taxon>Viridiplantae</taxon>
        <taxon>Streptophyta</taxon>
        <taxon>Embryophyta</taxon>
        <taxon>Tracheophyta</taxon>
        <taxon>Spermatophyta</taxon>
        <taxon>Magnoliopsida</taxon>
        <taxon>Ranunculales</taxon>
        <taxon>Ranunculaceae</taxon>
        <taxon>Thalictroideae</taxon>
        <taxon>Thalictrum</taxon>
    </lineage>
</organism>
<dbReference type="OrthoDB" id="205782at2759"/>
<proteinExistence type="predicted"/>